<dbReference type="GO" id="GO:0003729">
    <property type="term" value="F:mRNA binding"/>
    <property type="evidence" value="ECO:0007669"/>
    <property type="project" value="TreeGrafter"/>
</dbReference>
<evidence type="ECO:0000259" key="6">
    <source>
        <dbReference type="Pfam" id="PF00542"/>
    </source>
</evidence>
<dbReference type="InterPro" id="IPR013823">
    <property type="entry name" value="Ribosomal_bL12_C"/>
</dbReference>
<dbReference type="PANTHER" id="PTHR45987:SF4">
    <property type="entry name" value="LARGE RIBOSOMAL SUBUNIT PROTEIN BL12M"/>
    <property type="match status" value="1"/>
</dbReference>
<feature type="domain" description="Large ribosomal subunit protein bL12 C-terminal" evidence="6">
    <location>
        <begin position="54"/>
        <end position="120"/>
    </location>
</feature>
<dbReference type="InterPro" id="IPR014719">
    <property type="entry name" value="Ribosomal_bL12_C/ClpS-like"/>
</dbReference>
<dbReference type="InterPro" id="IPR008932">
    <property type="entry name" value="Ribosomal_bL12_oligo"/>
</dbReference>
<keyword evidence="3 5" id="KW-0687">Ribonucleoprotein</keyword>
<comment type="subunit">
    <text evidence="4">Homodimer. Part of the 50S ribosomal subunit; present in 4 copies per ribosome. Forms part of the ribosomal stalk which helps the ribosome interact with GTP-bound translation factors. Forms a pentameric L10(L12)2(L12)2 complex, where L10 forms an elongated spine to which 2 L12 dimers bind in a sequential fashion.</text>
</comment>
<dbReference type="RefSeq" id="WP_134382775.1">
    <property type="nucleotide sequence ID" value="NZ_SORX01000012.1"/>
</dbReference>
<comment type="caution">
    <text evidence="8">The sequence shown here is derived from an EMBL/GenBank/DDBJ whole genome shotgun (WGS) entry which is preliminary data.</text>
</comment>
<reference evidence="8 9" key="1">
    <citation type="submission" date="2019-03" db="EMBL/GenBank/DDBJ databases">
        <authorList>
            <person name="Yang Y."/>
        </authorList>
    </citation>
    <scope>NUCLEOTIDE SEQUENCE [LARGE SCALE GENOMIC DNA]</scope>
    <source>
        <strain evidence="8 9">ASL-1</strain>
    </source>
</reference>
<dbReference type="HAMAP" id="MF_00368">
    <property type="entry name" value="Ribosomal_bL12"/>
    <property type="match status" value="1"/>
</dbReference>
<organism evidence="8 9">
    <name type="scientific">Jeotgalibacillus salarius</name>
    <dbReference type="NCBI Taxonomy" id="546023"/>
    <lineage>
        <taxon>Bacteria</taxon>
        <taxon>Bacillati</taxon>
        <taxon>Bacillota</taxon>
        <taxon>Bacilli</taxon>
        <taxon>Bacillales</taxon>
        <taxon>Caryophanaceae</taxon>
        <taxon>Jeotgalibacillus</taxon>
    </lineage>
</organism>
<sequence length="120" mass="12582">MTKEQMIDAIKEMTVLELNDLVKAIEEEFGVSAAAPVAVAGGGAGEAAAEQSEFDVVLTEAGAQKIKVIKVVREITGLGLKEAKEMVDNTPKAVKEGASKEEAEELKAKLEEVGAGVEVK</sequence>
<dbReference type="Gene3D" id="1.20.5.710">
    <property type="entry name" value="Single helix bin"/>
    <property type="match status" value="1"/>
</dbReference>
<dbReference type="SUPFAM" id="SSF54736">
    <property type="entry name" value="ClpS-like"/>
    <property type="match status" value="1"/>
</dbReference>
<comment type="function">
    <text evidence="5">Forms part of the ribosomal stalk which helps the ribosome interact with GTP-bound translation factors. Is thus essential for accurate translation.</text>
</comment>
<dbReference type="NCBIfam" id="TIGR00855">
    <property type="entry name" value="L12"/>
    <property type="match status" value="1"/>
</dbReference>
<dbReference type="EMBL" id="SORX01000012">
    <property type="protein sequence ID" value="TFD98475.1"/>
    <property type="molecule type" value="Genomic_DNA"/>
</dbReference>
<dbReference type="FunFam" id="1.20.5.710:FF:000002">
    <property type="entry name" value="50S ribosomal protein L7/L12"/>
    <property type="match status" value="1"/>
</dbReference>
<dbReference type="FunFam" id="3.30.1390.10:FF:000001">
    <property type="entry name" value="50S ribosomal protein L7/L12"/>
    <property type="match status" value="1"/>
</dbReference>
<evidence type="ECO:0000256" key="2">
    <source>
        <dbReference type="ARBA" id="ARBA00022980"/>
    </source>
</evidence>
<dbReference type="AlphaFoldDB" id="A0A4Y8L765"/>
<gene>
    <name evidence="5" type="primary">rplL</name>
    <name evidence="8" type="ORF">E2626_15410</name>
</gene>
<dbReference type="Proteomes" id="UP000297776">
    <property type="component" value="Unassembled WGS sequence"/>
</dbReference>
<comment type="similarity">
    <text evidence="1 5">Belongs to the bacterial ribosomal protein bL12 family.</text>
</comment>
<dbReference type="GO" id="GO:0003735">
    <property type="term" value="F:structural constituent of ribosome"/>
    <property type="evidence" value="ECO:0007669"/>
    <property type="project" value="InterPro"/>
</dbReference>
<accession>A0A4Y8L765</accession>
<evidence type="ECO:0000313" key="9">
    <source>
        <dbReference type="Proteomes" id="UP000297776"/>
    </source>
</evidence>
<protein>
    <recommendedName>
        <fullName evidence="5">Large ribosomal subunit protein bL12</fullName>
    </recommendedName>
</protein>
<dbReference type="PANTHER" id="PTHR45987">
    <property type="entry name" value="39S RIBOSOMAL PROTEIN L12"/>
    <property type="match status" value="1"/>
</dbReference>
<dbReference type="OrthoDB" id="9811748at2"/>
<dbReference type="GO" id="GO:0006412">
    <property type="term" value="P:translation"/>
    <property type="evidence" value="ECO:0007669"/>
    <property type="project" value="UniProtKB-UniRule"/>
</dbReference>
<evidence type="ECO:0000313" key="8">
    <source>
        <dbReference type="EMBL" id="TFD98475.1"/>
    </source>
</evidence>
<evidence type="ECO:0000256" key="5">
    <source>
        <dbReference type="HAMAP-Rule" id="MF_00368"/>
    </source>
</evidence>
<dbReference type="CDD" id="cd00387">
    <property type="entry name" value="Ribosomal_L7_L12"/>
    <property type="match status" value="1"/>
</dbReference>
<feature type="domain" description="Large ribosomal subunit protein bL12 oligomerization" evidence="7">
    <location>
        <begin position="2"/>
        <end position="49"/>
    </location>
</feature>
<keyword evidence="2 5" id="KW-0689">Ribosomal protein</keyword>
<keyword evidence="9" id="KW-1185">Reference proteome</keyword>
<name>A0A4Y8L765_9BACL</name>
<dbReference type="Gene3D" id="3.30.1390.10">
    <property type="match status" value="1"/>
</dbReference>
<evidence type="ECO:0000256" key="1">
    <source>
        <dbReference type="ARBA" id="ARBA00007197"/>
    </source>
</evidence>
<dbReference type="Pfam" id="PF16320">
    <property type="entry name" value="Ribosomal_L12_N"/>
    <property type="match status" value="1"/>
</dbReference>
<comment type="subunit">
    <text evidence="5">Homodimer. Part of the ribosomal stalk of the 50S ribosomal subunit. Forms a multimeric L10(L12)X complex, where L10 forms an elongated spine to which 2 to 4 L12 dimers bind in a sequential fashion. Binds GTP-bound translation factors.</text>
</comment>
<dbReference type="InterPro" id="IPR000206">
    <property type="entry name" value="Ribosomal_bL12"/>
</dbReference>
<dbReference type="Pfam" id="PF00542">
    <property type="entry name" value="Ribosomal_L12"/>
    <property type="match status" value="1"/>
</dbReference>
<evidence type="ECO:0000256" key="4">
    <source>
        <dbReference type="ARBA" id="ARBA00062085"/>
    </source>
</evidence>
<evidence type="ECO:0000259" key="7">
    <source>
        <dbReference type="Pfam" id="PF16320"/>
    </source>
</evidence>
<proteinExistence type="inferred from homology"/>
<dbReference type="GO" id="GO:0022625">
    <property type="term" value="C:cytosolic large ribosomal subunit"/>
    <property type="evidence" value="ECO:0007669"/>
    <property type="project" value="TreeGrafter"/>
</dbReference>
<dbReference type="SUPFAM" id="SSF48300">
    <property type="entry name" value="Ribosomal protein L7/12, oligomerisation (N-terminal) domain"/>
    <property type="match status" value="1"/>
</dbReference>
<evidence type="ECO:0000256" key="3">
    <source>
        <dbReference type="ARBA" id="ARBA00023274"/>
    </source>
</evidence>
<dbReference type="InterPro" id="IPR036235">
    <property type="entry name" value="Ribosomal_bL12_oligo_N_sf"/>
</dbReference>